<proteinExistence type="predicted"/>
<gene>
    <name evidence="1" type="ORF">LCGC14_1981040</name>
</gene>
<feature type="non-terminal residue" evidence="1">
    <location>
        <position position="54"/>
    </location>
</feature>
<accession>A0A0F9I5X8</accession>
<evidence type="ECO:0000313" key="1">
    <source>
        <dbReference type="EMBL" id="KKL82807.1"/>
    </source>
</evidence>
<organism evidence="1">
    <name type="scientific">marine sediment metagenome</name>
    <dbReference type="NCBI Taxonomy" id="412755"/>
    <lineage>
        <taxon>unclassified sequences</taxon>
        <taxon>metagenomes</taxon>
        <taxon>ecological metagenomes</taxon>
    </lineage>
</organism>
<dbReference type="AlphaFoldDB" id="A0A0F9I5X8"/>
<reference evidence="1" key="1">
    <citation type="journal article" date="2015" name="Nature">
        <title>Complex archaea that bridge the gap between prokaryotes and eukaryotes.</title>
        <authorList>
            <person name="Spang A."/>
            <person name="Saw J.H."/>
            <person name="Jorgensen S.L."/>
            <person name="Zaremba-Niedzwiedzka K."/>
            <person name="Martijn J."/>
            <person name="Lind A.E."/>
            <person name="van Eijk R."/>
            <person name="Schleper C."/>
            <person name="Guy L."/>
            <person name="Ettema T.J."/>
        </authorList>
    </citation>
    <scope>NUCLEOTIDE SEQUENCE</scope>
</reference>
<name>A0A0F9I5X8_9ZZZZ</name>
<protein>
    <submittedName>
        <fullName evidence="1">Uncharacterized protein</fullName>
    </submittedName>
</protein>
<comment type="caution">
    <text evidence="1">The sequence shown here is derived from an EMBL/GenBank/DDBJ whole genome shotgun (WGS) entry which is preliminary data.</text>
</comment>
<sequence>MDISGERRRQPSLRLEVLPHEGGIAGVYDVSLRSHTLKEAISWPRELSVRSLSS</sequence>
<dbReference type="EMBL" id="LAZR01022168">
    <property type="protein sequence ID" value="KKL82807.1"/>
    <property type="molecule type" value="Genomic_DNA"/>
</dbReference>